<comment type="caution">
    <text evidence="7">The sequence shown here is derived from an EMBL/GenBank/DDBJ whole genome shotgun (WGS) entry which is preliminary data.</text>
</comment>
<dbReference type="PANTHER" id="PTHR12835">
    <property type="entry name" value="BIOTIN PROTEIN LIGASE"/>
    <property type="match status" value="1"/>
</dbReference>
<reference evidence="7 8" key="1">
    <citation type="journal article" date="2018" name="Nat. Biotechnol.">
        <title>A standardized bacterial taxonomy based on genome phylogeny substantially revises the tree of life.</title>
        <authorList>
            <person name="Parks D.H."/>
            <person name="Chuvochina M."/>
            <person name="Waite D.W."/>
            <person name="Rinke C."/>
            <person name="Skarshewski A."/>
            <person name="Chaumeil P.A."/>
            <person name="Hugenholtz P."/>
        </authorList>
    </citation>
    <scope>NUCLEOTIDE SEQUENCE [LARGE SCALE GENOMIC DNA]</scope>
    <source>
        <strain evidence="7">UBA11247</strain>
    </source>
</reference>
<dbReference type="SUPFAM" id="SSF55681">
    <property type="entry name" value="Class II aaRS and biotin synthetases"/>
    <property type="match status" value="1"/>
</dbReference>
<dbReference type="EMBL" id="DQID01000271">
    <property type="protein sequence ID" value="HCT15200.1"/>
    <property type="molecule type" value="Genomic_DNA"/>
</dbReference>
<keyword evidence="4" id="KW-0092">Biotin</keyword>
<dbReference type="GO" id="GO:0004077">
    <property type="term" value="F:biotin--[biotin carboxyl-carrier protein] ligase activity"/>
    <property type="evidence" value="ECO:0007669"/>
    <property type="project" value="UniProtKB-EC"/>
</dbReference>
<dbReference type="Pfam" id="PF02237">
    <property type="entry name" value="BPL_C"/>
    <property type="match status" value="1"/>
</dbReference>
<evidence type="ECO:0000256" key="5">
    <source>
        <dbReference type="ARBA" id="ARBA00024227"/>
    </source>
</evidence>
<dbReference type="STRING" id="863239.GCA_000213935_01994"/>
<dbReference type="PROSITE" id="PS51733">
    <property type="entry name" value="BPL_LPL_CATALYTIC"/>
    <property type="match status" value="1"/>
</dbReference>
<proteinExistence type="predicted"/>
<evidence type="ECO:0000313" key="7">
    <source>
        <dbReference type="EMBL" id="HCT15200.1"/>
    </source>
</evidence>
<sequence>MNDATTADVKGPGTGDSRHPVSAAAVAAHLTDTPLTVTWVEHTGSTNSDLSAAAGRGEVADRTVLLTERQDAARGRLGRPWTAPQGSQTILSVLLRPDPATEPVDPERFGELPLFIGVAAAETARAYGVPAGLKWPNDLVVPDAVPDAAPGATGYRKLAGILVEAVTVDPPTIVVGMGLNVSMTAAEFAAAGLPAATSLILAGAEIPDAATRARFTADLLRNIVGVDRAWRAGGEASRAVRDRYRALSETLGARVRAELPGDRVLTGTAVDLGQHGELVLRTDGGETVTVTAGDVTHLRPAADGR</sequence>
<dbReference type="Pfam" id="PF03099">
    <property type="entry name" value="BPL_LplA_LipB"/>
    <property type="match status" value="1"/>
</dbReference>
<evidence type="ECO:0000256" key="4">
    <source>
        <dbReference type="ARBA" id="ARBA00023267"/>
    </source>
</evidence>
<evidence type="ECO:0000259" key="6">
    <source>
        <dbReference type="PROSITE" id="PS51733"/>
    </source>
</evidence>
<keyword evidence="3" id="KW-0067">ATP-binding</keyword>
<accession>A0A3D4T392</accession>
<dbReference type="Gene3D" id="2.30.30.100">
    <property type="match status" value="1"/>
</dbReference>
<protein>
    <recommendedName>
        <fullName evidence="5">biotin--[biotin carboxyl-carrier protein] ligase</fullName>
        <ecNumber evidence="5">6.3.4.15</ecNumber>
    </recommendedName>
</protein>
<dbReference type="SUPFAM" id="SSF50037">
    <property type="entry name" value="C-terminal domain of transcriptional repressors"/>
    <property type="match status" value="1"/>
</dbReference>
<keyword evidence="1 7" id="KW-0436">Ligase</keyword>
<dbReference type="EC" id="6.3.4.15" evidence="5"/>
<dbReference type="CDD" id="cd16442">
    <property type="entry name" value="BPL"/>
    <property type="match status" value="1"/>
</dbReference>
<dbReference type="InterPro" id="IPR004143">
    <property type="entry name" value="BPL_LPL_catalytic"/>
</dbReference>
<name>A0A3D4T392_9CORY</name>
<dbReference type="GO" id="GO:0005524">
    <property type="term" value="F:ATP binding"/>
    <property type="evidence" value="ECO:0007669"/>
    <property type="project" value="UniProtKB-KW"/>
</dbReference>
<organism evidence="7 8">
    <name type="scientific">Corynebacterium nuruki</name>
    <dbReference type="NCBI Taxonomy" id="1032851"/>
    <lineage>
        <taxon>Bacteria</taxon>
        <taxon>Bacillati</taxon>
        <taxon>Actinomycetota</taxon>
        <taxon>Actinomycetes</taxon>
        <taxon>Mycobacteriales</taxon>
        <taxon>Corynebacteriaceae</taxon>
        <taxon>Corynebacterium</taxon>
    </lineage>
</organism>
<evidence type="ECO:0000313" key="8">
    <source>
        <dbReference type="Proteomes" id="UP000261739"/>
    </source>
</evidence>
<feature type="domain" description="BPL/LPL catalytic" evidence="6">
    <location>
        <begin position="31"/>
        <end position="227"/>
    </location>
</feature>
<dbReference type="InterPro" id="IPR004408">
    <property type="entry name" value="Biotin_CoA_COase_ligase"/>
</dbReference>
<gene>
    <name evidence="7" type="ORF">DIW82_10570</name>
</gene>
<dbReference type="InterPro" id="IPR045864">
    <property type="entry name" value="aa-tRNA-synth_II/BPL/LPL"/>
</dbReference>
<evidence type="ECO:0000256" key="1">
    <source>
        <dbReference type="ARBA" id="ARBA00022598"/>
    </source>
</evidence>
<dbReference type="InterPro" id="IPR003142">
    <property type="entry name" value="BPL_C"/>
</dbReference>
<dbReference type="GO" id="GO:0005737">
    <property type="term" value="C:cytoplasm"/>
    <property type="evidence" value="ECO:0007669"/>
    <property type="project" value="TreeGrafter"/>
</dbReference>
<evidence type="ECO:0000256" key="2">
    <source>
        <dbReference type="ARBA" id="ARBA00022741"/>
    </source>
</evidence>
<dbReference type="NCBIfam" id="TIGR00121">
    <property type="entry name" value="birA_ligase"/>
    <property type="match status" value="1"/>
</dbReference>
<evidence type="ECO:0000256" key="3">
    <source>
        <dbReference type="ARBA" id="ARBA00022840"/>
    </source>
</evidence>
<dbReference type="AlphaFoldDB" id="A0A3D4T392"/>
<dbReference type="PANTHER" id="PTHR12835:SF5">
    <property type="entry name" value="BIOTIN--PROTEIN LIGASE"/>
    <property type="match status" value="1"/>
</dbReference>
<keyword evidence="2" id="KW-0547">Nucleotide-binding</keyword>
<dbReference type="Proteomes" id="UP000261739">
    <property type="component" value="Unassembled WGS sequence"/>
</dbReference>
<dbReference type="Gene3D" id="3.30.930.10">
    <property type="entry name" value="Bira Bifunctional Protein, Domain 2"/>
    <property type="match status" value="1"/>
</dbReference>
<dbReference type="InterPro" id="IPR008988">
    <property type="entry name" value="Transcriptional_repressor_C"/>
</dbReference>